<dbReference type="GeneID" id="111438223"/>
<dbReference type="InterPro" id="IPR008991">
    <property type="entry name" value="Translation_prot_SH3-like_sf"/>
</dbReference>
<dbReference type="InterPro" id="IPR036735">
    <property type="entry name" value="NGN_dom_sf"/>
</dbReference>
<dbReference type="Pfam" id="PF02357">
    <property type="entry name" value="NusG"/>
    <property type="match status" value="1"/>
</dbReference>
<keyword evidence="3" id="KW-0804">Transcription</keyword>
<evidence type="ECO:0000313" key="7">
    <source>
        <dbReference type="Proteomes" id="UP000504609"/>
    </source>
</evidence>
<dbReference type="Gene3D" id="2.30.30.30">
    <property type="match status" value="1"/>
</dbReference>
<feature type="domain" description="KOW" evidence="6">
    <location>
        <begin position="266"/>
        <end position="293"/>
    </location>
</feature>
<feature type="region of interest" description="Disordered" evidence="4">
    <location>
        <begin position="230"/>
        <end position="270"/>
    </location>
</feature>
<evidence type="ECO:0000256" key="3">
    <source>
        <dbReference type="ARBA" id="ARBA00023163"/>
    </source>
</evidence>
<dbReference type="CDD" id="cd09890">
    <property type="entry name" value="NGN_plant"/>
    <property type="match status" value="1"/>
</dbReference>
<evidence type="ECO:0000256" key="4">
    <source>
        <dbReference type="SAM" id="MobiDB-lite"/>
    </source>
</evidence>
<evidence type="ECO:0000256" key="1">
    <source>
        <dbReference type="ARBA" id="ARBA00022814"/>
    </source>
</evidence>
<feature type="domain" description="NusG-like N-terminal" evidence="5">
    <location>
        <begin position="101"/>
        <end position="217"/>
    </location>
</feature>
<dbReference type="SUPFAM" id="SSF50104">
    <property type="entry name" value="Translation proteins SH3-like domain"/>
    <property type="match status" value="1"/>
</dbReference>
<dbReference type="PANTHER" id="PTHR30265">
    <property type="entry name" value="RHO-INTERACTING TRANSCRIPTION TERMINATION FACTOR NUSG"/>
    <property type="match status" value="1"/>
</dbReference>
<dbReference type="SMART" id="SM00739">
    <property type="entry name" value="KOW"/>
    <property type="match status" value="1"/>
</dbReference>
<dbReference type="Gene3D" id="3.30.70.940">
    <property type="entry name" value="NusG, N-terminal domain"/>
    <property type="match status" value="1"/>
</dbReference>
<dbReference type="InterPro" id="IPR006645">
    <property type="entry name" value="NGN-like_dom"/>
</dbReference>
<dbReference type="Proteomes" id="UP000504609">
    <property type="component" value="Unplaced"/>
</dbReference>
<reference evidence="8" key="1">
    <citation type="submission" date="2025-08" db="UniProtKB">
        <authorList>
            <consortium name="RefSeq"/>
        </authorList>
    </citation>
    <scope>IDENTIFICATION</scope>
    <source>
        <tissue evidence="8">Young leaves</tissue>
    </source>
</reference>
<dbReference type="PANTHER" id="PTHR30265:SF4">
    <property type="entry name" value="KOW MOTIF FAMILY PROTEIN, EXPRESSED"/>
    <property type="match status" value="1"/>
</dbReference>
<dbReference type="GO" id="GO:0031564">
    <property type="term" value="P:transcription antitermination"/>
    <property type="evidence" value="ECO:0007669"/>
    <property type="project" value="UniProtKB-KW"/>
</dbReference>
<dbReference type="RefSeq" id="XP_022931956.1">
    <property type="nucleotide sequence ID" value="XM_023076188.1"/>
</dbReference>
<dbReference type="AlphaFoldDB" id="A0A6J1EV13"/>
<evidence type="ECO:0000259" key="5">
    <source>
        <dbReference type="SMART" id="SM00738"/>
    </source>
</evidence>
<dbReference type="InterPro" id="IPR043425">
    <property type="entry name" value="NusG-like"/>
</dbReference>
<dbReference type="SMART" id="SM00738">
    <property type="entry name" value="NGN"/>
    <property type="match status" value="1"/>
</dbReference>
<dbReference type="SUPFAM" id="SSF82679">
    <property type="entry name" value="N-utilization substance G protein NusG, N-terminal domain"/>
    <property type="match status" value="1"/>
</dbReference>
<accession>A0A6J1EV13</accession>
<dbReference type="KEGG" id="cmos:111438223"/>
<dbReference type="InterPro" id="IPR014722">
    <property type="entry name" value="Rib_uL2_dom2"/>
</dbReference>
<protein>
    <submittedName>
        <fullName evidence="8">Uncharacterized protein LOC111438223</fullName>
    </submittedName>
</protein>
<keyword evidence="1" id="KW-0889">Transcription antitermination</keyword>
<dbReference type="CDD" id="cd06091">
    <property type="entry name" value="KOW_NusG"/>
    <property type="match status" value="1"/>
</dbReference>
<name>A0A6J1EV13_CUCMO</name>
<sequence>MACGLLTWTTLPLRSPSFPSLSFSLSSSLRTQLSISAALETAADDVLQLSARERRRLRNERRETKTTNWREEVEERLCKKPKKEFANWTEKLNLDYLAKLGPQWWVMRVSRVRGQEIVERLARSLARNYPDLDFKIYYPSVHEKRKLKNGSYTVKPKAVFPGSVFIRCIMNKEMHDFIRECDGVGGFVGAKVGNTKRQINKPKPVSQDDMEAIFKEAKEEQERHDQAFLEKEKEQAPNPSVLETDLDTNGTTATKHKGRPKKAVNTLSPGSTVRVSSGTFAEFEGSLKKVNRKSKKVTVGFTLFGKETLVELDIGDIIVETK</sequence>
<dbReference type="InterPro" id="IPR005824">
    <property type="entry name" value="KOW"/>
</dbReference>
<evidence type="ECO:0000256" key="2">
    <source>
        <dbReference type="ARBA" id="ARBA00023015"/>
    </source>
</evidence>
<gene>
    <name evidence="8" type="primary">LOC111438223</name>
</gene>
<evidence type="ECO:0000259" key="6">
    <source>
        <dbReference type="SMART" id="SM00739"/>
    </source>
</evidence>
<keyword evidence="2" id="KW-0805">Transcription regulation</keyword>
<proteinExistence type="predicted"/>
<dbReference type="GO" id="GO:0006354">
    <property type="term" value="P:DNA-templated transcription elongation"/>
    <property type="evidence" value="ECO:0007669"/>
    <property type="project" value="InterPro"/>
</dbReference>
<evidence type="ECO:0000313" key="8">
    <source>
        <dbReference type="RefSeq" id="XP_022931956.1"/>
    </source>
</evidence>
<organism evidence="7 8">
    <name type="scientific">Cucurbita moschata</name>
    <name type="common">Winter crookneck squash</name>
    <name type="synonym">Cucurbita pepo var. moschata</name>
    <dbReference type="NCBI Taxonomy" id="3662"/>
    <lineage>
        <taxon>Eukaryota</taxon>
        <taxon>Viridiplantae</taxon>
        <taxon>Streptophyta</taxon>
        <taxon>Embryophyta</taxon>
        <taxon>Tracheophyta</taxon>
        <taxon>Spermatophyta</taxon>
        <taxon>Magnoliopsida</taxon>
        <taxon>eudicotyledons</taxon>
        <taxon>Gunneridae</taxon>
        <taxon>Pentapetalae</taxon>
        <taxon>rosids</taxon>
        <taxon>fabids</taxon>
        <taxon>Cucurbitales</taxon>
        <taxon>Cucurbitaceae</taxon>
        <taxon>Cucurbiteae</taxon>
        <taxon>Cucurbita</taxon>
    </lineage>
</organism>
<keyword evidence="7" id="KW-1185">Reference proteome</keyword>